<accession>A0ACC0ECW0</accession>
<feature type="non-terminal residue" evidence="1">
    <location>
        <position position="1"/>
    </location>
</feature>
<keyword evidence="2" id="KW-1185">Reference proteome</keyword>
<protein>
    <submittedName>
        <fullName evidence="1">Uncharacterized protein</fullName>
    </submittedName>
</protein>
<evidence type="ECO:0000313" key="1">
    <source>
        <dbReference type="EMBL" id="KAI7949285.1"/>
    </source>
</evidence>
<dbReference type="EMBL" id="CM045872">
    <property type="protein sequence ID" value="KAI7949285.1"/>
    <property type="molecule type" value="Genomic_DNA"/>
</dbReference>
<organism evidence="1 2">
    <name type="scientific">Puccinia striiformis f. sp. tritici</name>
    <dbReference type="NCBI Taxonomy" id="168172"/>
    <lineage>
        <taxon>Eukaryota</taxon>
        <taxon>Fungi</taxon>
        <taxon>Dikarya</taxon>
        <taxon>Basidiomycota</taxon>
        <taxon>Pucciniomycotina</taxon>
        <taxon>Pucciniomycetes</taxon>
        <taxon>Pucciniales</taxon>
        <taxon>Pucciniaceae</taxon>
        <taxon>Puccinia</taxon>
    </lineage>
</organism>
<comment type="caution">
    <text evidence="1">The sequence shown here is derived from an EMBL/GenBank/DDBJ whole genome shotgun (WGS) entry which is preliminary data.</text>
</comment>
<reference evidence="2" key="2">
    <citation type="journal article" date="2018" name="Mol. Plant Microbe Interact.">
        <title>Genome sequence resources for the wheat stripe rust pathogen (Puccinia striiformis f. sp. tritici) and the barley stripe rust pathogen (Puccinia striiformis f. sp. hordei).</title>
        <authorList>
            <person name="Xia C."/>
            <person name="Wang M."/>
            <person name="Yin C."/>
            <person name="Cornejo O.E."/>
            <person name="Hulbert S.H."/>
            <person name="Chen X."/>
        </authorList>
    </citation>
    <scope>NUCLEOTIDE SEQUENCE [LARGE SCALE GENOMIC DNA]</scope>
    <source>
        <strain evidence="2">93-210</strain>
    </source>
</reference>
<reference evidence="2" key="1">
    <citation type="journal article" date="2018" name="BMC Genomics">
        <title>Genomic insights into host adaptation between the wheat stripe rust pathogen (Puccinia striiformis f. sp. tritici) and the barley stripe rust pathogen (Puccinia striiformis f. sp. hordei).</title>
        <authorList>
            <person name="Xia C."/>
            <person name="Wang M."/>
            <person name="Yin C."/>
            <person name="Cornejo O.E."/>
            <person name="Hulbert S.H."/>
            <person name="Chen X."/>
        </authorList>
    </citation>
    <scope>NUCLEOTIDE SEQUENCE [LARGE SCALE GENOMIC DNA]</scope>
    <source>
        <strain evidence="2">93-210</strain>
    </source>
</reference>
<proteinExistence type="predicted"/>
<gene>
    <name evidence="1" type="ORF">MJO28_008106</name>
</gene>
<reference evidence="1 2" key="3">
    <citation type="journal article" date="2022" name="Microbiol. Spectr.">
        <title>Folding features and dynamics of 3D genome architecture in plant fungal pathogens.</title>
        <authorList>
            <person name="Xia C."/>
        </authorList>
    </citation>
    <scope>NUCLEOTIDE SEQUENCE [LARGE SCALE GENOMIC DNA]</scope>
    <source>
        <strain evidence="1 2">93-210</strain>
    </source>
</reference>
<dbReference type="Proteomes" id="UP001060170">
    <property type="component" value="Chromosome 8"/>
</dbReference>
<name>A0ACC0ECW0_9BASI</name>
<sequence>NLTALKNVQD</sequence>
<evidence type="ECO:0000313" key="2">
    <source>
        <dbReference type="Proteomes" id="UP001060170"/>
    </source>
</evidence>